<dbReference type="RefSeq" id="XP_025469309.1">
    <property type="nucleotide sequence ID" value="XM_025615608.1"/>
</dbReference>
<comment type="caution">
    <text evidence="1">The sequence shown here is derived from an EMBL/GenBank/DDBJ whole genome shotgun (WGS) entry which is preliminary data.</text>
</comment>
<evidence type="ECO:0000313" key="2">
    <source>
        <dbReference type="Proteomes" id="UP000246702"/>
    </source>
</evidence>
<proteinExistence type="predicted"/>
<reference evidence="1 2" key="1">
    <citation type="submission" date="2016-12" db="EMBL/GenBank/DDBJ databases">
        <title>The genomes of Aspergillus section Nigri reveals drivers in fungal speciation.</title>
        <authorList>
            <consortium name="DOE Joint Genome Institute"/>
            <person name="Vesth T.C."/>
            <person name="Nybo J."/>
            <person name="Theobald S."/>
            <person name="Brandl J."/>
            <person name="Frisvad J.C."/>
            <person name="Nielsen K.F."/>
            <person name="Lyhne E.K."/>
            <person name="Kogle M.E."/>
            <person name="Kuo A."/>
            <person name="Riley R."/>
            <person name="Clum A."/>
            <person name="Nolan M."/>
            <person name="Lipzen A."/>
            <person name="Salamov A."/>
            <person name="Henrissat B."/>
            <person name="Wiebenga A."/>
            <person name="De Vries R.P."/>
            <person name="Grigoriev I.V."/>
            <person name="Mortensen U.H."/>
            <person name="Andersen M.R."/>
            <person name="Baker S.E."/>
        </authorList>
    </citation>
    <scope>NUCLEOTIDE SEQUENCE [LARGE SCALE GENOMIC DNA]</scope>
    <source>
        <strain evidence="1 2">CBS 115572</strain>
    </source>
</reference>
<protein>
    <submittedName>
        <fullName evidence="1">Uncharacterized protein</fullName>
    </submittedName>
</protein>
<dbReference type="Proteomes" id="UP000246702">
    <property type="component" value="Unassembled WGS sequence"/>
</dbReference>
<dbReference type="AlphaFoldDB" id="A0A317X087"/>
<evidence type="ECO:0000313" key="1">
    <source>
        <dbReference type="EMBL" id="PWY91581.1"/>
    </source>
</evidence>
<dbReference type="STRING" id="1450535.A0A317X087"/>
<organism evidence="1 2">
    <name type="scientific">Aspergillus sclerotioniger CBS 115572</name>
    <dbReference type="NCBI Taxonomy" id="1450535"/>
    <lineage>
        <taxon>Eukaryota</taxon>
        <taxon>Fungi</taxon>
        <taxon>Dikarya</taxon>
        <taxon>Ascomycota</taxon>
        <taxon>Pezizomycotina</taxon>
        <taxon>Eurotiomycetes</taxon>
        <taxon>Eurotiomycetidae</taxon>
        <taxon>Eurotiales</taxon>
        <taxon>Aspergillaceae</taxon>
        <taxon>Aspergillus</taxon>
        <taxon>Aspergillus subgen. Circumdati</taxon>
    </lineage>
</organism>
<sequence>MSPGHDADKYGRPLTGNSKSELDTMAIVEVKKRIRDRASQQILMQEACEVCGWLMKTSADMTIFNGHFLLVSQNRHEIYITFAQYKRSLEDYLNRGIQTDEFLVMETYGPWFAEDAESLRHFAQVIVTAVLIAKAARLSRQSMPPPPGAR</sequence>
<dbReference type="OrthoDB" id="3508621at2759"/>
<gene>
    <name evidence="1" type="ORF">BO94DRAFT_584191</name>
</gene>
<accession>A0A317X087</accession>
<dbReference type="EMBL" id="MSFK01000009">
    <property type="protein sequence ID" value="PWY91581.1"/>
    <property type="molecule type" value="Genomic_DNA"/>
</dbReference>
<name>A0A317X087_9EURO</name>
<keyword evidence="2" id="KW-1185">Reference proteome</keyword>
<dbReference type="GeneID" id="37117751"/>